<dbReference type="RefSeq" id="WP_003779261.1">
    <property type="nucleotide sequence ID" value="NZ_JH992964.1"/>
</dbReference>
<sequence length="110" mass="12668">MKLRSIINVNNCLNKLLEEKLKAGTSFKLIKSKKDLEPYVDSAIESLSKYAKEIEDKPEEERKKLLAEQEAEILSEEVEFEFTPNISLEDLPEIEGYIIEGILPLIKEEN</sequence>
<dbReference type="STRING" id="883081.HMPREF9698_01624"/>
<dbReference type="AlphaFoldDB" id="K9EUJ9"/>
<protein>
    <submittedName>
        <fullName evidence="1">Uncharacterized protein</fullName>
    </submittedName>
</protein>
<dbReference type="HOGENOM" id="CLU_2165637_0_0_9"/>
<reference evidence="1 2" key="1">
    <citation type="submission" date="2012-09" db="EMBL/GenBank/DDBJ databases">
        <title>The Genome Sequence of Alloiococcus otitis ATCC 51267.</title>
        <authorList>
            <consortium name="The Broad Institute Genome Sequencing Platform"/>
            <person name="Earl A."/>
            <person name="Ward D."/>
            <person name="Feldgarden M."/>
            <person name="Gevers D."/>
            <person name="Huys G."/>
            <person name="Walker B."/>
            <person name="Young S.K."/>
            <person name="Zeng Q."/>
            <person name="Gargeya S."/>
            <person name="Fitzgerald M."/>
            <person name="Haas B."/>
            <person name="Abouelleil A."/>
            <person name="Alvarado L."/>
            <person name="Arachchi H.M."/>
            <person name="Berlin A.M."/>
            <person name="Chapman S.B."/>
            <person name="Goldberg J."/>
            <person name="Griggs A."/>
            <person name="Gujja S."/>
            <person name="Hansen M."/>
            <person name="Howarth C."/>
            <person name="Imamovic A."/>
            <person name="Larimer J."/>
            <person name="McCowen C."/>
            <person name="Montmayeur A."/>
            <person name="Murphy C."/>
            <person name="Neiman D."/>
            <person name="Pearson M."/>
            <person name="Priest M."/>
            <person name="Roberts A."/>
            <person name="Saif S."/>
            <person name="Shea T."/>
            <person name="Sisk P."/>
            <person name="Sykes S."/>
            <person name="Wortman J."/>
            <person name="Nusbaum C."/>
            <person name="Birren B."/>
        </authorList>
    </citation>
    <scope>NUCLEOTIDE SEQUENCE [LARGE SCALE GENOMIC DNA]</scope>
    <source>
        <strain evidence="1 2">ATCC 51267</strain>
    </source>
</reference>
<keyword evidence="2" id="KW-1185">Reference proteome</keyword>
<evidence type="ECO:0000313" key="1">
    <source>
        <dbReference type="EMBL" id="EKU92840.1"/>
    </source>
</evidence>
<dbReference type="Proteomes" id="UP000009875">
    <property type="component" value="Unassembled WGS sequence"/>
</dbReference>
<name>K9EUJ9_9LACT</name>
<proteinExistence type="predicted"/>
<evidence type="ECO:0000313" key="2">
    <source>
        <dbReference type="Proteomes" id="UP000009875"/>
    </source>
</evidence>
<accession>K9EUJ9</accession>
<dbReference type="EMBL" id="AGXA01000035">
    <property type="protein sequence ID" value="EKU92840.1"/>
    <property type="molecule type" value="Genomic_DNA"/>
</dbReference>
<gene>
    <name evidence="1" type="ORF">HMPREF9698_01624</name>
</gene>
<organism evidence="1 2">
    <name type="scientific">Alloiococcus otitis ATCC 51267</name>
    <dbReference type="NCBI Taxonomy" id="883081"/>
    <lineage>
        <taxon>Bacteria</taxon>
        <taxon>Bacillati</taxon>
        <taxon>Bacillota</taxon>
        <taxon>Bacilli</taxon>
        <taxon>Lactobacillales</taxon>
        <taxon>Carnobacteriaceae</taxon>
        <taxon>Alloiococcus</taxon>
    </lineage>
</organism>
<comment type="caution">
    <text evidence="1">The sequence shown here is derived from an EMBL/GenBank/DDBJ whole genome shotgun (WGS) entry which is preliminary data.</text>
</comment>